<comment type="similarity">
    <text evidence="2">Belongs to the LemA family.</text>
</comment>
<dbReference type="SUPFAM" id="SSF140478">
    <property type="entry name" value="LemA-like"/>
    <property type="match status" value="1"/>
</dbReference>
<dbReference type="Pfam" id="PF04011">
    <property type="entry name" value="LemA"/>
    <property type="match status" value="1"/>
</dbReference>
<dbReference type="Gene3D" id="1.20.1440.20">
    <property type="entry name" value="LemA-like domain"/>
    <property type="match status" value="1"/>
</dbReference>
<evidence type="ECO:0000313" key="7">
    <source>
        <dbReference type="EMBL" id="OGD75412.1"/>
    </source>
</evidence>
<comment type="subcellular location">
    <subcellularLocation>
        <location evidence="1">Membrane</location>
        <topology evidence="1">Single-pass membrane protein</topology>
    </subcellularLocation>
</comment>
<sequence length="195" mass="21073">MNTTTIVILLVVGLGLYLVSLYNFFQTTLTRIKASIQEIGNQLKRQADLIPNLEASVKGYLKHEKDILTMLADARRAVSGAANSSDLGKRSKAAGMLGDLLPRLAVVVESNPELKGNTTVQGLMEELRDTADKVMYARRTLIDLSADYNIKVVTFPSQIVANLFGFKAQPGLTVADMEGATSVSASETKSPKISL</sequence>
<protein>
    <recommendedName>
        <fullName evidence="9">LemA family protein</fullName>
    </recommendedName>
</protein>
<gene>
    <name evidence="7" type="ORF">A2228_00890</name>
</gene>
<dbReference type="InterPro" id="IPR023353">
    <property type="entry name" value="LemA-like_dom_sf"/>
</dbReference>
<evidence type="ECO:0000256" key="4">
    <source>
        <dbReference type="ARBA" id="ARBA00022989"/>
    </source>
</evidence>
<organism evidence="7 8">
    <name type="scientific">Candidatus Collierbacteria bacterium RIFOXYA2_FULL_46_10</name>
    <dbReference type="NCBI Taxonomy" id="1817726"/>
    <lineage>
        <taxon>Bacteria</taxon>
        <taxon>Candidatus Collieribacteriota</taxon>
    </lineage>
</organism>
<evidence type="ECO:0000256" key="1">
    <source>
        <dbReference type="ARBA" id="ARBA00004167"/>
    </source>
</evidence>
<evidence type="ECO:0000313" key="8">
    <source>
        <dbReference type="Proteomes" id="UP000176191"/>
    </source>
</evidence>
<evidence type="ECO:0000256" key="3">
    <source>
        <dbReference type="ARBA" id="ARBA00022692"/>
    </source>
</evidence>
<dbReference type="PANTHER" id="PTHR34478:SF1">
    <property type="entry name" value="PROTEIN LEMA"/>
    <property type="match status" value="1"/>
</dbReference>
<keyword evidence="3 6" id="KW-0812">Transmembrane</keyword>
<evidence type="ECO:0000256" key="5">
    <source>
        <dbReference type="ARBA" id="ARBA00023136"/>
    </source>
</evidence>
<reference evidence="7 8" key="1">
    <citation type="journal article" date="2016" name="Nat. Commun.">
        <title>Thousands of microbial genomes shed light on interconnected biogeochemical processes in an aquifer system.</title>
        <authorList>
            <person name="Anantharaman K."/>
            <person name="Brown C.T."/>
            <person name="Hug L.A."/>
            <person name="Sharon I."/>
            <person name="Castelle C.J."/>
            <person name="Probst A.J."/>
            <person name="Thomas B.C."/>
            <person name="Singh A."/>
            <person name="Wilkins M.J."/>
            <person name="Karaoz U."/>
            <person name="Brodie E.L."/>
            <person name="Williams K.H."/>
            <person name="Hubbard S.S."/>
            <person name="Banfield J.F."/>
        </authorList>
    </citation>
    <scope>NUCLEOTIDE SEQUENCE [LARGE SCALE GENOMIC DNA]</scope>
</reference>
<feature type="transmembrane region" description="Helical" evidence="6">
    <location>
        <begin position="6"/>
        <end position="25"/>
    </location>
</feature>
<dbReference type="AlphaFoldDB" id="A0A1F5F6Y5"/>
<dbReference type="EMBL" id="MFAK01000005">
    <property type="protein sequence ID" value="OGD75412.1"/>
    <property type="molecule type" value="Genomic_DNA"/>
</dbReference>
<name>A0A1F5F6Y5_9BACT</name>
<accession>A0A1F5F6Y5</accession>
<dbReference type="PANTHER" id="PTHR34478">
    <property type="entry name" value="PROTEIN LEMA"/>
    <property type="match status" value="1"/>
</dbReference>
<comment type="caution">
    <text evidence="7">The sequence shown here is derived from an EMBL/GenBank/DDBJ whole genome shotgun (WGS) entry which is preliminary data.</text>
</comment>
<keyword evidence="4 6" id="KW-1133">Transmembrane helix</keyword>
<dbReference type="InterPro" id="IPR007156">
    <property type="entry name" value="MamQ_LemA"/>
</dbReference>
<dbReference type="GO" id="GO:0016020">
    <property type="term" value="C:membrane"/>
    <property type="evidence" value="ECO:0007669"/>
    <property type="project" value="UniProtKB-SubCell"/>
</dbReference>
<evidence type="ECO:0008006" key="9">
    <source>
        <dbReference type="Google" id="ProtNLM"/>
    </source>
</evidence>
<evidence type="ECO:0000256" key="6">
    <source>
        <dbReference type="SAM" id="Phobius"/>
    </source>
</evidence>
<keyword evidence="5 6" id="KW-0472">Membrane</keyword>
<proteinExistence type="inferred from homology"/>
<evidence type="ECO:0000256" key="2">
    <source>
        <dbReference type="ARBA" id="ARBA00008854"/>
    </source>
</evidence>
<dbReference type="Proteomes" id="UP000176191">
    <property type="component" value="Unassembled WGS sequence"/>
</dbReference>